<accession>A0ABY8U872</accession>
<evidence type="ECO:0000256" key="2">
    <source>
        <dbReference type="ARBA" id="ARBA00023002"/>
    </source>
</evidence>
<dbReference type="NCBIfam" id="NF005750">
    <property type="entry name" value="PRK07574.1"/>
    <property type="match status" value="1"/>
</dbReference>
<dbReference type="PROSITE" id="PS00065">
    <property type="entry name" value="D_2_HYDROXYACID_DH_1"/>
    <property type="match status" value="1"/>
</dbReference>
<comment type="catalytic activity">
    <reaction evidence="1 4">
        <text>formate + NAD(+) = CO2 + NADH</text>
        <dbReference type="Rhea" id="RHEA:15985"/>
        <dbReference type="ChEBI" id="CHEBI:15740"/>
        <dbReference type="ChEBI" id="CHEBI:16526"/>
        <dbReference type="ChEBI" id="CHEBI:57540"/>
        <dbReference type="ChEBI" id="CHEBI:57945"/>
        <dbReference type="EC" id="1.17.1.9"/>
    </reaction>
</comment>
<dbReference type="InterPro" id="IPR029753">
    <property type="entry name" value="D-isomer_DH_CS"/>
</dbReference>
<evidence type="ECO:0000313" key="7">
    <source>
        <dbReference type="EMBL" id="WIA15858.1"/>
    </source>
</evidence>
<evidence type="ECO:0000259" key="6">
    <source>
        <dbReference type="Pfam" id="PF02826"/>
    </source>
</evidence>
<comment type="subcellular location">
    <subcellularLocation>
        <location evidence="4">Mitochondrion</location>
    </subcellularLocation>
</comment>
<evidence type="ECO:0000313" key="8">
    <source>
        <dbReference type="Proteomes" id="UP001244341"/>
    </source>
</evidence>
<keyword evidence="8" id="KW-1185">Reference proteome</keyword>
<dbReference type="Gene3D" id="3.40.50.720">
    <property type="entry name" value="NAD(P)-binding Rossmann-like Domain"/>
    <property type="match status" value="2"/>
</dbReference>
<protein>
    <recommendedName>
        <fullName evidence="4">Formate dehydrogenase, mitochondrial</fullName>
        <shortName evidence="4">FDH</shortName>
        <ecNumber evidence="4">1.17.1.9</ecNumber>
    </recommendedName>
    <alternativeName>
        <fullName evidence="4">NAD-dependent formate dehydrogenase</fullName>
    </alternativeName>
</protein>
<feature type="binding site" evidence="4">
    <location>
        <position position="166"/>
    </location>
    <ligand>
        <name>substrate</name>
    </ligand>
</feature>
<sequence length="416" mass="44779">MLSLAAASRLGACTLSRGVFNASSTALRAAGGSKDAVREYATGDLTDGKPKTILAVLYKAGENGKRQPKLLGCVENELGLRSWLESQGHTFIVTDDKGPGGVADKHLPDADIVISTPFHPYYLTADRLASAKKMKLSVTAGIGSDHVDLVAAAKKGITVAEVTGSNVVSVAEHVVMMILSLVRNYMTGYNQIINNQWNVGAIAADAYDLENKVVGTVGAGRIGQRVLERLVPFNCRQLLYFDYGRLPADVEAATGAQYAELEDLVSRCDVVTINCPLHASTKGLFNKKLMAKMKKGAYLVNTARGAIVERDDLVEMLSSGHLAGYAGDVWEPQPAPADHPWRHMPHHAMTPHYSGTTLDAQARYAAGTKEIIRRSLAGEALIPTDVIVQDGKMAGQYEDASKNKNVSLEFKKTWEA</sequence>
<organism evidence="7 8">
    <name type="scientific">Tetradesmus obliquus</name>
    <name type="common">Green alga</name>
    <name type="synonym">Acutodesmus obliquus</name>
    <dbReference type="NCBI Taxonomy" id="3088"/>
    <lineage>
        <taxon>Eukaryota</taxon>
        <taxon>Viridiplantae</taxon>
        <taxon>Chlorophyta</taxon>
        <taxon>core chlorophytes</taxon>
        <taxon>Chlorophyceae</taxon>
        <taxon>CS clade</taxon>
        <taxon>Sphaeropleales</taxon>
        <taxon>Scenedesmaceae</taxon>
        <taxon>Tetradesmus</taxon>
    </lineage>
</organism>
<dbReference type="PANTHER" id="PTHR42938:SF9">
    <property type="entry name" value="FORMATE DEHYDROGENASE 1"/>
    <property type="match status" value="1"/>
</dbReference>
<feature type="binding site" evidence="4">
    <location>
        <position position="242"/>
    </location>
    <ligand>
        <name>NAD(+)</name>
        <dbReference type="ChEBI" id="CHEBI:57540"/>
    </ligand>
</feature>
<dbReference type="PROSITE" id="PS00670">
    <property type="entry name" value="D_2_HYDROXYACID_DH_2"/>
    <property type="match status" value="1"/>
</dbReference>
<evidence type="ECO:0000259" key="5">
    <source>
        <dbReference type="Pfam" id="PF00389"/>
    </source>
</evidence>
<comment type="subunit">
    <text evidence="4">Homodimer.</text>
</comment>
<keyword evidence="2 4" id="KW-0560">Oxidoreductase</keyword>
<feature type="binding site" evidence="4">
    <location>
        <begin position="352"/>
        <end position="355"/>
    </location>
    <ligand>
        <name>NAD(+)</name>
        <dbReference type="ChEBI" id="CHEBI:57540"/>
    </ligand>
</feature>
<dbReference type="Pfam" id="PF02826">
    <property type="entry name" value="2-Hacid_dh_C"/>
    <property type="match status" value="1"/>
</dbReference>
<dbReference type="HAMAP" id="MF_03210">
    <property type="entry name" value="Formate_dehydrogenase"/>
    <property type="match status" value="1"/>
</dbReference>
<dbReference type="PANTHER" id="PTHR42938">
    <property type="entry name" value="FORMATE DEHYDROGENASE 1"/>
    <property type="match status" value="1"/>
</dbReference>
<evidence type="ECO:0000256" key="3">
    <source>
        <dbReference type="ARBA" id="ARBA00023027"/>
    </source>
</evidence>
<dbReference type="InterPro" id="IPR033689">
    <property type="entry name" value="FDH_NAD-dep"/>
</dbReference>
<feature type="site" description="Important for catalytic activity" evidence="4">
    <location>
        <position position="352"/>
    </location>
</feature>
<comment type="similarity">
    <text evidence="4">Belongs to the D-isomer specific 2-hydroxyacid dehydrogenase family. FDH subfamily.</text>
</comment>
<feature type="binding site" evidence="4">
    <location>
        <begin position="276"/>
        <end position="280"/>
    </location>
    <ligand>
        <name>NAD(+)</name>
        <dbReference type="ChEBI" id="CHEBI:57540"/>
    </ligand>
</feature>
<evidence type="ECO:0000256" key="4">
    <source>
        <dbReference type="HAMAP-Rule" id="MF_03210"/>
    </source>
</evidence>
<comment type="caution">
    <text evidence="4">Lacks conserved residue(s) required for the propagation of feature annotation.</text>
</comment>
<evidence type="ECO:0000256" key="1">
    <source>
        <dbReference type="ARBA" id="ARBA00000455"/>
    </source>
</evidence>
<dbReference type="SUPFAM" id="SSF52283">
    <property type="entry name" value="Formate/glycerate dehydrogenase catalytic domain-like"/>
    <property type="match status" value="1"/>
</dbReference>
<proteinExistence type="inferred from homology"/>
<feature type="site" description="Important for catalytic activity" evidence="4">
    <location>
        <position position="304"/>
    </location>
</feature>
<dbReference type="PROSITE" id="PS00671">
    <property type="entry name" value="D_2_HYDROXYACID_DH_3"/>
    <property type="match status" value="1"/>
</dbReference>
<dbReference type="Pfam" id="PF00389">
    <property type="entry name" value="2-Hacid_dh"/>
    <property type="match status" value="1"/>
</dbReference>
<reference evidence="7 8" key="1">
    <citation type="submission" date="2023-05" db="EMBL/GenBank/DDBJ databases">
        <title>A 100% complete, gapless, phased diploid assembly of the Scenedesmus obliquus UTEX 3031 genome.</title>
        <authorList>
            <person name="Biondi T.C."/>
            <person name="Hanschen E.R."/>
            <person name="Kwon T."/>
            <person name="Eng W."/>
            <person name="Kruse C.P.S."/>
            <person name="Koehler S.I."/>
            <person name="Kunde Y."/>
            <person name="Gleasner C.D."/>
            <person name="You Mak K.T."/>
            <person name="Polle J."/>
            <person name="Hovde B.T."/>
            <person name="Starkenburg S.R."/>
        </authorList>
    </citation>
    <scope>NUCLEOTIDE SEQUENCE [LARGE SCALE GENOMIC DNA]</scope>
    <source>
        <strain evidence="7 8">DOE0152z</strain>
    </source>
</reference>
<dbReference type="InterPro" id="IPR006140">
    <property type="entry name" value="D-isomer_DH_NAD-bd"/>
</dbReference>
<name>A0ABY8U872_TETOB</name>
<feature type="domain" description="D-isomer specific 2-hydroxyacid dehydrogenase catalytic" evidence="5">
    <location>
        <begin position="88"/>
        <end position="380"/>
    </location>
</feature>
<keyword evidence="4" id="KW-0496">Mitochondrion</keyword>
<feature type="binding site" evidence="4">
    <location>
        <position position="328"/>
    </location>
    <ligand>
        <name>NAD(+)</name>
        <dbReference type="ChEBI" id="CHEBI:57540"/>
    </ligand>
</feature>
<dbReference type="CDD" id="cd05302">
    <property type="entry name" value="FDH"/>
    <property type="match status" value="1"/>
</dbReference>
<feature type="binding site" evidence="4">
    <location>
        <position position="302"/>
    </location>
    <ligand>
        <name>NAD(+)</name>
        <dbReference type="ChEBI" id="CHEBI:57540"/>
    </ligand>
</feature>
<feature type="domain" description="D-isomer specific 2-hydroxyacid dehydrogenase NAD-binding" evidence="6">
    <location>
        <begin position="175"/>
        <end position="353"/>
    </location>
</feature>
<dbReference type="Proteomes" id="UP001244341">
    <property type="component" value="Chromosome 7b"/>
</dbReference>
<gene>
    <name evidence="7" type="ORF">OEZ85_012612</name>
</gene>
<feature type="binding site" evidence="4">
    <location>
        <position position="142"/>
    </location>
    <ligand>
        <name>substrate</name>
    </ligand>
</feature>
<keyword evidence="3 4" id="KW-0520">NAD</keyword>
<dbReference type="InterPro" id="IPR006139">
    <property type="entry name" value="D-isomer_2_OHA_DH_cat_dom"/>
</dbReference>
<dbReference type="EMBL" id="CP126214">
    <property type="protein sequence ID" value="WIA15858.1"/>
    <property type="molecule type" value="Genomic_DNA"/>
</dbReference>
<dbReference type="InterPro" id="IPR029752">
    <property type="entry name" value="D-isomer_DH_CS1"/>
</dbReference>
<dbReference type="SUPFAM" id="SSF51735">
    <property type="entry name" value="NAD(P)-binding Rossmann-fold domains"/>
    <property type="match status" value="1"/>
</dbReference>
<comment type="function">
    <text evidence="4">Catalyzes the NAD(+)-dependent oxidation of formate to carbon dioxide. Involved in the cell stress response.</text>
</comment>
<dbReference type="InterPro" id="IPR036291">
    <property type="entry name" value="NAD(P)-bd_dom_sf"/>
</dbReference>
<dbReference type="EC" id="1.17.1.9" evidence="4"/>
<feature type="binding site" evidence="4">
    <location>
        <begin position="221"/>
        <end position="222"/>
    </location>
    <ligand>
        <name>NAD(+)</name>
        <dbReference type="ChEBI" id="CHEBI:57540"/>
    </ligand>
</feature>